<dbReference type="InterPro" id="IPR027417">
    <property type="entry name" value="P-loop_NTPase"/>
</dbReference>
<dbReference type="Gene3D" id="3.40.50.300">
    <property type="entry name" value="P-loop containing nucleotide triphosphate hydrolases"/>
    <property type="match status" value="1"/>
</dbReference>
<accession>A0A6L8RZ82</accession>
<comment type="caution">
    <text evidence="2">The sequence shown here is derived from an EMBL/GenBank/DDBJ whole genome shotgun (WGS) entry which is preliminary data.</text>
</comment>
<evidence type="ECO:0000313" key="3">
    <source>
        <dbReference type="Proteomes" id="UP000472916"/>
    </source>
</evidence>
<feature type="coiled-coil region" evidence="1">
    <location>
        <begin position="355"/>
        <end position="382"/>
    </location>
</feature>
<proteinExistence type="predicted"/>
<gene>
    <name evidence="2" type="ORF">GT528_07985</name>
</gene>
<dbReference type="EMBL" id="WWSC01000008">
    <property type="protein sequence ID" value="MZK41651.1"/>
    <property type="molecule type" value="Genomic_DNA"/>
</dbReference>
<protein>
    <submittedName>
        <fullName evidence="2">DUF3732 domain-containing protein</fullName>
    </submittedName>
</protein>
<name>A0A6L8RZ82_9FIRM</name>
<evidence type="ECO:0000256" key="1">
    <source>
        <dbReference type="SAM" id="Coils"/>
    </source>
</evidence>
<dbReference type="InterPro" id="IPR022205">
    <property type="entry name" value="DUF3732"/>
</dbReference>
<reference evidence="2 3" key="1">
    <citation type="journal article" date="2019" name="Nat. Med.">
        <title>A library of human gut bacterial isolates paired with longitudinal multiomics data enables mechanistic microbiome research.</title>
        <authorList>
            <person name="Poyet M."/>
            <person name="Groussin M."/>
            <person name="Gibbons S.M."/>
            <person name="Avila-Pacheco J."/>
            <person name="Jiang X."/>
            <person name="Kearney S.M."/>
            <person name="Perrotta A.R."/>
            <person name="Berdy B."/>
            <person name="Zhao S."/>
            <person name="Lieberman T.D."/>
            <person name="Swanson P.K."/>
            <person name="Smith M."/>
            <person name="Roesemann S."/>
            <person name="Alexander J.E."/>
            <person name="Rich S.A."/>
            <person name="Livny J."/>
            <person name="Vlamakis H."/>
            <person name="Clish C."/>
            <person name="Bullock K."/>
            <person name="Deik A."/>
            <person name="Scott J."/>
            <person name="Pierce K.A."/>
            <person name="Xavier R.J."/>
            <person name="Alm E.J."/>
        </authorList>
    </citation>
    <scope>NUCLEOTIDE SEQUENCE [LARGE SCALE GENOMIC DNA]</scope>
    <source>
        <strain evidence="2 3">BIOML-A6</strain>
    </source>
</reference>
<evidence type="ECO:0000313" key="2">
    <source>
        <dbReference type="EMBL" id="MZK41651.1"/>
    </source>
</evidence>
<keyword evidence="1" id="KW-0175">Coiled coil</keyword>
<sequence>MYFQVEKIILWSKKVQYSYKTVDFCCDKINVITGASRTGKSAIIPIIDYCLGDGQCQIPVNTIRDACSWFGIIVKIDEKKLLLARREPGQHKVTDDMMLMEGEEIEIPEIPGKNTTCKNVRRYLDELARVTFLELNQDEFNGFTDRPSFRDMMAFCYQTQNIVANANTLFYKADTMEHRTKLINIFPYILGAITPEILAKRQELNELQKKLKRKERELQKMQEVSEKWRIEIGSWINAAKEIGLIDAKYSTDTLDFDAQMNLLKRISQKSSEDTVILKENVEAASKEIISLRKQENRISMELSKYKSRYIEMTQFIDSIDEYRKTLTIQIDRLSISKWLNELISQNEICPFCGSKHNVDGQMRELIGNLEDLEEESEEIAEIPVAFEREYSIVQGKISELTERLGAVQKSIKIQNNKKDKTYNQKYTLESVSRFLGKLQYAEETYRAIGYDGELQEEISELQKKIIVLQNEINEGGIRKRFASALENIELKIMKLLPLLDTERPEDSVKIDYKNLTITVTSKSGRKDYLWEIGSGSNWLSYHISVSLAFQMFFAEQKHSPIPQFIVYDQPSQVYFPNKAAQKEEDKDADPHLEDEDILAVKKIFEAMSEAMEKTKHQMQIIVLEHADESAWEGVSNMHLVEEWRGENNKLIPNEWLD</sequence>
<dbReference type="Proteomes" id="UP000472916">
    <property type="component" value="Unassembled WGS sequence"/>
</dbReference>
<dbReference type="AlphaFoldDB" id="A0A6L8RZ82"/>
<dbReference type="Pfam" id="PF12532">
    <property type="entry name" value="DUF3732"/>
    <property type="match status" value="1"/>
</dbReference>
<dbReference type="RefSeq" id="WP_130096614.1">
    <property type="nucleotide sequence ID" value="NZ_JBCPDY010000002.1"/>
</dbReference>
<organism evidence="2 3">
    <name type="scientific">Dorea longicatena</name>
    <dbReference type="NCBI Taxonomy" id="88431"/>
    <lineage>
        <taxon>Bacteria</taxon>
        <taxon>Bacillati</taxon>
        <taxon>Bacillota</taxon>
        <taxon>Clostridia</taxon>
        <taxon>Lachnospirales</taxon>
        <taxon>Lachnospiraceae</taxon>
        <taxon>Dorea</taxon>
    </lineage>
</organism>
<feature type="coiled-coil region" evidence="1">
    <location>
        <begin position="197"/>
        <end position="231"/>
    </location>
</feature>